<evidence type="ECO:0000313" key="2">
    <source>
        <dbReference type="EMBL" id="MFI6498536.1"/>
    </source>
</evidence>
<dbReference type="InterPro" id="IPR001509">
    <property type="entry name" value="Epimerase_deHydtase"/>
</dbReference>
<evidence type="ECO:0000313" key="3">
    <source>
        <dbReference type="Proteomes" id="UP001612741"/>
    </source>
</evidence>
<dbReference type="RefSeq" id="WP_397081775.1">
    <property type="nucleotide sequence ID" value="NZ_JBITGY010000003.1"/>
</dbReference>
<accession>A0ABW7YS75</accession>
<sequence length="291" mass="30989">MTRTLVTGSAGRLGRSVVTALAAAGHEVIGIDRAPGTPPQAAATMPADLTDLGEAFEVMTRFRPDSVVHLAAVAVPFSRSDAVTFRVNTQLAFNVCESTVRSGVERVVVASSPTVIGYGTPGWTPSYLPIDEDHPLAPWNAYGLSKQVAEEVVTSYARTAGTRLAVFRPCYVVAPEEWEGAPTQQGHTMAKRLDRPELAGVSLFNYIDARDAAAFVQALLDGLPRIPNGEVFFAGAADALTREPLSEVLPKVVPSASGLAGSLGDVVFSCEKAERLLGWRAARSWRTELRA</sequence>
<dbReference type="SUPFAM" id="SSF51735">
    <property type="entry name" value="NAD(P)-binding Rossmann-fold domains"/>
    <property type="match status" value="1"/>
</dbReference>
<reference evidence="2 3" key="1">
    <citation type="submission" date="2024-10" db="EMBL/GenBank/DDBJ databases">
        <title>The Natural Products Discovery Center: Release of the First 8490 Sequenced Strains for Exploring Actinobacteria Biosynthetic Diversity.</title>
        <authorList>
            <person name="Kalkreuter E."/>
            <person name="Kautsar S.A."/>
            <person name="Yang D."/>
            <person name="Bader C.D."/>
            <person name="Teijaro C.N."/>
            <person name="Fluegel L."/>
            <person name="Davis C.M."/>
            <person name="Simpson J.R."/>
            <person name="Lauterbach L."/>
            <person name="Steele A.D."/>
            <person name="Gui C."/>
            <person name="Meng S."/>
            <person name="Li G."/>
            <person name="Viehrig K."/>
            <person name="Ye F."/>
            <person name="Su P."/>
            <person name="Kiefer A.F."/>
            <person name="Nichols A."/>
            <person name="Cepeda A.J."/>
            <person name="Yan W."/>
            <person name="Fan B."/>
            <person name="Jiang Y."/>
            <person name="Adhikari A."/>
            <person name="Zheng C.-J."/>
            <person name="Schuster L."/>
            <person name="Cowan T.M."/>
            <person name="Smanski M.J."/>
            <person name="Chevrette M.G."/>
            <person name="De Carvalho L.P.S."/>
            <person name="Shen B."/>
        </authorList>
    </citation>
    <scope>NUCLEOTIDE SEQUENCE [LARGE SCALE GENOMIC DNA]</scope>
    <source>
        <strain evidence="2 3">NPDC050545</strain>
    </source>
</reference>
<dbReference type="InterPro" id="IPR036291">
    <property type="entry name" value="NAD(P)-bd_dom_sf"/>
</dbReference>
<dbReference type="Pfam" id="PF01370">
    <property type="entry name" value="Epimerase"/>
    <property type="match status" value="1"/>
</dbReference>
<dbReference type="Gene3D" id="3.40.50.720">
    <property type="entry name" value="NAD(P)-binding Rossmann-like Domain"/>
    <property type="match status" value="1"/>
</dbReference>
<organism evidence="2 3">
    <name type="scientific">Nonomuraea typhae</name>
    <dbReference type="NCBI Taxonomy" id="2603600"/>
    <lineage>
        <taxon>Bacteria</taxon>
        <taxon>Bacillati</taxon>
        <taxon>Actinomycetota</taxon>
        <taxon>Actinomycetes</taxon>
        <taxon>Streptosporangiales</taxon>
        <taxon>Streptosporangiaceae</taxon>
        <taxon>Nonomuraea</taxon>
    </lineage>
</organism>
<dbReference type="EMBL" id="JBITGY010000003">
    <property type="protein sequence ID" value="MFI6498536.1"/>
    <property type="molecule type" value="Genomic_DNA"/>
</dbReference>
<name>A0ABW7YS75_9ACTN</name>
<gene>
    <name evidence="2" type="ORF">ACIBG2_14170</name>
</gene>
<evidence type="ECO:0000259" key="1">
    <source>
        <dbReference type="Pfam" id="PF01370"/>
    </source>
</evidence>
<comment type="caution">
    <text evidence="2">The sequence shown here is derived from an EMBL/GenBank/DDBJ whole genome shotgun (WGS) entry which is preliminary data.</text>
</comment>
<protein>
    <submittedName>
        <fullName evidence="2">NAD-dependent epimerase/dehydratase family protein</fullName>
    </submittedName>
</protein>
<dbReference type="CDD" id="cd08946">
    <property type="entry name" value="SDR_e"/>
    <property type="match status" value="1"/>
</dbReference>
<dbReference type="PANTHER" id="PTHR43245:SF55">
    <property type="entry name" value="NAD(P)-BINDING DOMAIN-CONTAINING PROTEIN"/>
    <property type="match status" value="1"/>
</dbReference>
<keyword evidence="3" id="KW-1185">Reference proteome</keyword>
<feature type="domain" description="NAD-dependent epimerase/dehydratase" evidence="1">
    <location>
        <begin position="5"/>
        <end position="232"/>
    </location>
</feature>
<dbReference type="InterPro" id="IPR050177">
    <property type="entry name" value="Lipid_A_modif_metabolic_enz"/>
</dbReference>
<dbReference type="Proteomes" id="UP001612741">
    <property type="component" value="Unassembled WGS sequence"/>
</dbReference>
<proteinExistence type="predicted"/>
<dbReference type="PANTHER" id="PTHR43245">
    <property type="entry name" value="BIFUNCTIONAL POLYMYXIN RESISTANCE PROTEIN ARNA"/>
    <property type="match status" value="1"/>
</dbReference>